<dbReference type="InterPro" id="IPR036390">
    <property type="entry name" value="WH_DNA-bd_sf"/>
</dbReference>
<dbReference type="SUPFAM" id="SSF53383">
    <property type="entry name" value="PLP-dependent transferases"/>
    <property type="match status" value="1"/>
</dbReference>
<dbReference type="InterPro" id="IPR051446">
    <property type="entry name" value="HTH_trans_reg/aminotransferase"/>
</dbReference>
<dbReference type="InterPro" id="IPR015424">
    <property type="entry name" value="PyrdxlP-dep_Trfase"/>
</dbReference>
<dbReference type="InterPro" id="IPR036388">
    <property type="entry name" value="WH-like_DNA-bd_sf"/>
</dbReference>
<dbReference type="Pfam" id="PF00155">
    <property type="entry name" value="Aminotran_1_2"/>
    <property type="match status" value="1"/>
</dbReference>
<dbReference type="Pfam" id="PF00392">
    <property type="entry name" value="GntR"/>
    <property type="match status" value="1"/>
</dbReference>
<dbReference type="GO" id="GO:0030170">
    <property type="term" value="F:pyridoxal phosphate binding"/>
    <property type="evidence" value="ECO:0007669"/>
    <property type="project" value="InterPro"/>
</dbReference>
<keyword evidence="4 7" id="KW-0238">DNA-binding</keyword>
<evidence type="ECO:0000256" key="4">
    <source>
        <dbReference type="ARBA" id="ARBA00023125"/>
    </source>
</evidence>
<evidence type="ECO:0000259" key="6">
    <source>
        <dbReference type="SMART" id="SM00345"/>
    </source>
</evidence>
<dbReference type="Gene3D" id="3.40.640.10">
    <property type="entry name" value="Type I PLP-dependent aspartate aminotransferase-like (Major domain)"/>
    <property type="match status" value="1"/>
</dbReference>
<keyword evidence="7" id="KW-0032">Aminotransferase</keyword>
<dbReference type="Proteomes" id="UP000183255">
    <property type="component" value="Unassembled WGS sequence"/>
</dbReference>
<dbReference type="InterPro" id="IPR000524">
    <property type="entry name" value="Tscrpt_reg_HTH_GntR"/>
</dbReference>
<dbReference type="GO" id="GO:0003677">
    <property type="term" value="F:DNA binding"/>
    <property type="evidence" value="ECO:0007669"/>
    <property type="project" value="UniProtKB-KW"/>
</dbReference>
<dbReference type="AlphaFoldDB" id="A0A1G8NA39"/>
<dbReference type="SMART" id="SM00345">
    <property type="entry name" value="HTH_GNTR"/>
    <property type="match status" value="1"/>
</dbReference>
<protein>
    <submittedName>
        <fullName evidence="7">DNA-binding transcriptional regulator, MocR family, contains an aminotransferase domain</fullName>
    </submittedName>
</protein>
<keyword evidence="3" id="KW-0805">Transcription regulation</keyword>
<comment type="similarity">
    <text evidence="1">In the C-terminal section; belongs to the class-I pyridoxal-phosphate-dependent aminotransferase family.</text>
</comment>
<dbReference type="PANTHER" id="PTHR46577">
    <property type="entry name" value="HTH-TYPE TRANSCRIPTIONAL REGULATORY PROTEIN GABR"/>
    <property type="match status" value="1"/>
</dbReference>
<proteinExistence type="inferred from homology"/>
<evidence type="ECO:0000313" key="7">
    <source>
        <dbReference type="EMBL" id="SDI77104.1"/>
    </source>
</evidence>
<keyword evidence="2" id="KW-0663">Pyridoxal phosphate</keyword>
<sequence length="437" mass="50715">MNYKYTEIMDYLRSEIDKDVYTDKLPSIRGLAIKFGCSNSTVIKAYNELESLQLVFSAPKSGYYINKNKKRSTTEYDFYSGVPNNKNLPLASMKKIYDQVLEEKNQNLLNYSYPMGYNLLREHLLMELHDPEVSLESVLITEGAQGAIDLLLGADLREKKVLVEDPTYNIVLSYLRIKNIPHETIMRTKDGLDLIQLEEQAKTGEFQFFYTISRNHNPLGTDLKEKEMKKVLELARKYDFYIIEDDYLSELSKGSTFFSLGKDRTVYVRSYSKTISPSLRIASVIAPMELAKKLSYNITYLNGGAPLFNQAILLKYLKSEFYMKDMSVLKDRVKQNIMIFKNALQGFPFDYYIPETGFFASLYFPKDFKLKTLLEGLQVKGYRFRDLQGFTKQEDRKILRISLTRVEPNAMNTAIKELVKEVLLMKGDKDDKNKIYI</sequence>
<keyword evidence="5" id="KW-0804">Transcription</keyword>
<name>A0A1G8NA39_9CLOT</name>
<gene>
    <name evidence="7" type="ORF">SAMN05421804_104143</name>
</gene>
<accession>A0A1G8NA39</accession>
<dbReference type="CDD" id="cd07377">
    <property type="entry name" value="WHTH_GntR"/>
    <property type="match status" value="1"/>
</dbReference>
<evidence type="ECO:0000256" key="5">
    <source>
        <dbReference type="ARBA" id="ARBA00023163"/>
    </source>
</evidence>
<evidence type="ECO:0000256" key="2">
    <source>
        <dbReference type="ARBA" id="ARBA00022898"/>
    </source>
</evidence>
<dbReference type="EMBL" id="FNDZ01000004">
    <property type="protein sequence ID" value="SDI77104.1"/>
    <property type="molecule type" value="Genomic_DNA"/>
</dbReference>
<evidence type="ECO:0000256" key="3">
    <source>
        <dbReference type="ARBA" id="ARBA00023015"/>
    </source>
</evidence>
<dbReference type="CDD" id="cd00609">
    <property type="entry name" value="AAT_like"/>
    <property type="match status" value="1"/>
</dbReference>
<dbReference type="RefSeq" id="WP_031576035.1">
    <property type="nucleotide sequence ID" value="NZ_FNDZ01000004.1"/>
</dbReference>
<keyword evidence="7" id="KW-0808">Transferase</keyword>
<dbReference type="Gene3D" id="1.10.10.10">
    <property type="entry name" value="Winged helix-like DNA-binding domain superfamily/Winged helix DNA-binding domain"/>
    <property type="match status" value="1"/>
</dbReference>
<feature type="domain" description="HTH gntR-type" evidence="6">
    <location>
        <begin position="8"/>
        <end position="65"/>
    </location>
</feature>
<evidence type="ECO:0000313" key="8">
    <source>
        <dbReference type="Proteomes" id="UP000183255"/>
    </source>
</evidence>
<dbReference type="PANTHER" id="PTHR46577:SF1">
    <property type="entry name" value="HTH-TYPE TRANSCRIPTIONAL REGULATORY PROTEIN GABR"/>
    <property type="match status" value="1"/>
</dbReference>
<dbReference type="InterPro" id="IPR015421">
    <property type="entry name" value="PyrdxlP-dep_Trfase_major"/>
</dbReference>
<evidence type="ECO:0000256" key="1">
    <source>
        <dbReference type="ARBA" id="ARBA00005384"/>
    </source>
</evidence>
<dbReference type="InterPro" id="IPR004839">
    <property type="entry name" value="Aminotransferase_I/II_large"/>
</dbReference>
<reference evidence="7 8" key="1">
    <citation type="submission" date="2016-10" db="EMBL/GenBank/DDBJ databases">
        <authorList>
            <person name="de Groot N.N."/>
        </authorList>
    </citation>
    <scope>NUCLEOTIDE SEQUENCE [LARGE SCALE GENOMIC DNA]</scope>
    <source>
        <strain evidence="7 8">CGMCC 1.5058</strain>
    </source>
</reference>
<organism evidence="7 8">
    <name type="scientific">Proteiniclasticum ruminis</name>
    <dbReference type="NCBI Taxonomy" id="398199"/>
    <lineage>
        <taxon>Bacteria</taxon>
        <taxon>Bacillati</taxon>
        <taxon>Bacillota</taxon>
        <taxon>Clostridia</taxon>
        <taxon>Eubacteriales</taxon>
        <taxon>Clostridiaceae</taxon>
        <taxon>Proteiniclasticum</taxon>
    </lineage>
</organism>
<dbReference type="GO" id="GO:0003700">
    <property type="term" value="F:DNA-binding transcription factor activity"/>
    <property type="evidence" value="ECO:0007669"/>
    <property type="project" value="InterPro"/>
</dbReference>
<dbReference type="SUPFAM" id="SSF46785">
    <property type="entry name" value="Winged helix' DNA-binding domain"/>
    <property type="match status" value="1"/>
</dbReference>
<dbReference type="GO" id="GO:0008483">
    <property type="term" value="F:transaminase activity"/>
    <property type="evidence" value="ECO:0007669"/>
    <property type="project" value="UniProtKB-KW"/>
</dbReference>